<dbReference type="HAMAP" id="MF_00009">
    <property type="entry name" value="Endoribonucl_YbeY"/>
    <property type="match status" value="1"/>
</dbReference>
<name>A0A6P0UDD1_9FLAO</name>
<evidence type="ECO:0000256" key="3">
    <source>
        <dbReference type="ARBA" id="ARBA00022723"/>
    </source>
</evidence>
<keyword evidence="7" id="KW-0690">Ribosome biogenesis</keyword>
<evidence type="ECO:0000313" key="9">
    <source>
        <dbReference type="Proteomes" id="UP000468443"/>
    </source>
</evidence>
<dbReference type="GO" id="GO:0004521">
    <property type="term" value="F:RNA endonuclease activity"/>
    <property type="evidence" value="ECO:0007669"/>
    <property type="project" value="UniProtKB-UniRule"/>
</dbReference>
<evidence type="ECO:0000256" key="7">
    <source>
        <dbReference type="HAMAP-Rule" id="MF_00009"/>
    </source>
</evidence>
<dbReference type="GO" id="GO:0005737">
    <property type="term" value="C:cytoplasm"/>
    <property type="evidence" value="ECO:0007669"/>
    <property type="project" value="UniProtKB-SubCell"/>
</dbReference>
<comment type="subcellular location">
    <subcellularLocation>
        <location evidence="7">Cytoplasm</location>
    </subcellularLocation>
</comment>
<dbReference type="NCBIfam" id="TIGR00043">
    <property type="entry name" value="rRNA maturation RNase YbeY"/>
    <property type="match status" value="1"/>
</dbReference>
<dbReference type="PANTHER" id="PTHR46986">
    <property type="entry name" value="ENDORIBONUCLEASE YBEY, CHLOROPLASTIC"/>
    <property type="match status" value="1"/>
</dbReference>
<accession>A0A6P0UDD1</accession>
<dbReference type="GO" id="GO:0006364">
    <property type="term" value="P:rRNA processing"/>
    <property type="evidence" value="ECO:0007669"/>
    <property type="project" value="UniProtKB-UniRule"/>
</dbReference>
<dbReference type="RefSeq" id="WP_163691955.1">
    <property type="nucleotide sequence ID" value="NZ_FXTW01000001.1"/>
</dbReference>
<dbReference type="Proteomes" id="UP000468443">
    <property type="component" value="Unassembled WGS sequence"/>
</dbReference>
<feature type="binding site" evidence="7">
    <location>
        <position position="105"/>
    </location>
    <ligand>
        <name>Zn(2+)</name>
        <dbReference type="ChEBI" id="CHEBI:29105"/>
        <note>catalytic</note>
    </ligand>
</feature>
<keyword evidence="7" id="KW-0963">Cytoplasm</keyword>
<dbReference type="InterPro" id="IPR023091">
    <property type="entry name" value="MetalPrtase_cat_dom_sf_prd"/>
</dbReference>
<evidence type="ECO:0000256" key="5">
    <source>
        <dbReference type="ARBA" id="ARBA00022801"/>
    </source>
</evidence>
<dbReference type="GO" id="GO:0004222">
    <property type="term" value="F:metalloendopeptidase activity"/>
    <property type="evidence" value="ECO:0007669"/>
    <property type="project" value="InterPro"/>
</dbReference>
<feature type="binding site" evidence="7">
    <location>
        <position position="109"/>
    </location>
    <ligand>
        <name>Zn(2+)</name>
        <dbReference type="ChEBI" id="CHEBI:29105"/>
        <note>catalytic</note>
    </ligand>
</feature>
<dbReference type="SUPFAM" id="SSF55486">
    <property type="entry name" value="Metalloproteases ('zincins'), catalytic domain"/>
    <property type="match status" value="1"/>
</dbReference>
<dbReference type="PROSITE" id="PS01306">
    <property type="entry name" value="UPF0054"/>
    <property type="match status" value="1"/>
</dbReference>
<evidence type="ECO:0000256" key="1">
    <source>
        <dbReference type="ARBA" id="ARBA00010875"/>
    </source>
</evidence>
<organism evidence="8 9">
    <name type="scientific">Muriicola jejuensis</name>
    <dbReference type="NCBI Taxonomy" id="504488"/>
    <lineage>
        <taxon>Bacteria</taxon>
        <taxon>Pseudomonadati</taxon>
        <taxon>Bacteroidota</taxon>
        <taxon>Flavobacteriia</taxon>
        <taxon>Flavobacteriales</taxon>
        <taxon>Flavobacteriaceae</taxon>
        <taxon>Muriicola</taxon>
    </lineage>
</organism>
<evidence type="ECO:0000256" key="4">
    <source>
        <dbReference type="ARBA" id="ARBA00022759"/>
    </source>
</evidence>
<evidence type="ECO:0000256" key="6">
    <source>
        <dbReference type="ARBA" id="ARBA00022833"/>
    </source>
</evidence>
<dbReference type="EC" id="3.1.-.-" evidence="7"/>
<dbReference type="EMBL" id="JAABOP010000001">
    <property type="protein sequence ID" value="NER09929.1"/>
    <property type="molecule type" value="Genomic_DNA"/>
</dbReference>
<comment type="function">
    <text evidence="7">Single strand-specific metallo-endoribonuclease involved in late-stage 70S ribosome quality control and in maturation of the 3' terminus of the 16S rRNA.</text>
</comment>
<comment type="caution">
    <text evidence="8">The sequence shown here is derived from an EMBL/GenBank/DDBJ whole genome shotgun (WGS) entry which is preliminary data.</text>
</comment>
<comment type="similarity">
    <text evidence="1 7">Belongs to the endoribonuclease YbeY family.</text>
</comment>
<dbReference type="InterPro" id="IPR020549">
    <property type="entry name" value="YbeY_CS"/>
</dbReference>
<keyword evidence="5 7" id="KW-0378">Hydrolase</keyword>
<dbReference type="GO" id="GO:0008270">
    <property type="term" value="F:zinc ion binding"/>
    <property type="evidence" value="ECO:0007669"/>
    <property type="project" value="UniProtKB-UniRule"/>
</dbReference>
<feature type="binding site" evidence="7">
    <location>
        <position position="115"/>
    </location>
    <ligand>
        <name>Zn(2+)</name>
        <dbReference type="ChEBI" id="CHEBI:29105"/>
        <note>catalytic</note>
    </ligand>
</feature>
<proteinExistence type="inferred from homology"/>
<keyword evidence="7" id="KW-0698">rRNA processing</keyword>
<reference evidence="8 9" key="1">
    <citation type="submission" date="2020-01" db="EMBL/GenBank/DDBJ databases">
        <title>Muriicola jejuensis KCTC 22299.</title>
        <authorList>
            <person name="Wang G."/>
        </authorList>
    </citation>
    <scope>NUCLEOTIDE SEQUENCE [LARGE SCALE GENOMIC DNA]</scope>
    <source>
        <strain evidence="8 9">KCTC 22299</strain>
    </source>
</reference>
<dbReference type="Pfam" id="PF02130">
    <property type="entry name" value="YbeY"/>
    <property type="match status" value="1"/>
</dbReference>
<keyword evidence="4 7" id="KW-0255">Endonuclease</keyword>
<dbReference type="Gene3D" id="3.40.390.30">
    <property type="entry name" value="Metalloproteases ('zincins'), catalytic domain"/>
    <property type="match status" value="1"/>
</dbReference>
<keyword evidence="9" id="KW-1185">Reference proteome</keyword>
<dbReference type="PANTHER" id="PTHR46986:SF1">
    <property type="entry name" value="ENDORIBONUCLEASE YBEY, CHLOROPLASTIC"/>
    <property type="match status" value="1"/>
</dbReference>
<sequence>MIEFCYNISFTLEKEEKYTEWLKKVIQSEGFNLVDLCYVFTDDVELRRMNKQYLNHDYDTDIITFDYTEGRELQGDIFISKDRVEDNAKKYEATFPDELKRVMVHGVLHLMGYNDKTEGEQKRMRKLEEQKMKMFHVEQ</sequence>
<protein>
    <recommendedName>
        <fullName evidence="7">Endoribonuclease YbeY</fullName>
        <ecNumber evidence="7">3.1.-.-</ecNumber>
    </recommendedName>
</protein>
<comment type="cofactor">
    <cofactor evidence="7">
        <name>Zn(2+)</name>
        <dbReference type="ChEBI" id="CHEBI:29105"/>
    </cofactor>
    <text evidence="7">Binds 1 zinc ion.</text>
</comment>
<keyword evidence="6 7" id="KW-0862">Zinc</keyword>
<keyword evidence="2 7" id="KW-0540">Nuclease</keyword>
<dbReference type="InterPro" id="IPR002036">
    <property type="entry name" value="YbeY"/>
</dbReference>
<gene>
    <name evidence="7 8" type="primary">ybeY</name>
    <name evidence="8" type="ORF">GWK09_05335</name>
</gene>
<evidence type="ECO:0000256" key="2">
    <source>
        <dbReference type="ARBA" id="ARBA00022722"/>
    </source>
</evidence>
<dbReference type="AlphaFoldDB" id="A0A6P0UDD1"/>
<evidence type="ECO:0000313" key="8">
    <source>
        <dbReference type="EMBL" id="NER09929.1"/>
    </source>
</evidence>
<keyword evidence="3 7" id="KW-0479">Metal-binding</keyword>